<evidence type="ECO:0000256" key="1">
    <source>
        <dbReference type="ARBA" id="ARBA00022801"/>
    </source>
</evidence>
<dbReference type="GO" id="GO:0006508">
    <property type="term" value="P:proteolysis"/>
    <property type="evidence" value="ECO:0007669"/>
    <property type="project" value="InterPro"/>
</dbReference>
<dbReference type="AlphaFoldDB" id="A0A644V2T3"/>
<feature type="domain" description="Peptidase S9 prolyl oligopeptidase catalytic" evidence="2">
    <location>
        <begin position="689"/>
        <end position="863"/>
    </location>
</feature>
<reference evidence="3" key="1">
    <citation type="submission" date="2019-08" db="EMBL/GenBank/DDBJ databases">
        <authorList>
            <person name="Kucharzyk K."/>
            <person name="Murdoch R.W."/>
            <person name="Higgins S."/>
            <person name="Loffler F."/>
        </authorList>
    </citation>
    <scope>NUCLEOTIDE SEQUENCE</scope>
</reference>
<evidence type="ECO:0000259" key="2">
    <source>
        <dbReference type="Pfam" id="PF00326"/>
    </source>
</evidence>
<organism evidence="3">
    <name type="scientific">bioreactor metagenome</name>
    <dbReference type="NCBI Taxonomy" id="1076179"/>
    <lineage>
        <taxon>unclassified sequences</taxon>
        <taxon>metagenomes</taxon>
        <taxon>ecological metagenomes</taxon>
    </lineage>
</organism>
<dbReference type="InterPro" id="IPR001375">
    <property type="entry name" value="Peptidase_S9_cat"/>
</dbReference>
<dbReference type="Pfam" id="PF00326">
    <property type="entry name" value="Peptidase_S9"/>
    <property type="match status" value="1"/>
</dbReference>
<dbReference type="PANTHER" id="PTHR42776:SF4">
    <property type="entry name" value="ACYLAMINO-ACID-RELEASING ENZYME"/>
    <property type="match status" value="1"/>
</dbReference>
<sequence length="886" mass="100880">MRDLQHILEYLYFRNLIIMKRYLHSFAIFLLALFFTNFAHAQLKKQLTVDDIVKWNRISDKKISYDGRYVFVLTEPWKGTSSANLLDNRGNSLFSADSVRSADFTSGGEFLILNRAGKKAESLILFNIKNGTKEIIDSISKFSIMKDWGPWLLFTKKDSTLISLNLANNNRAEFGKVKEWTPAEKSTIILAVQGDSIVVINPSANTKIVAGSAKNTKRLALSKDGDYFAWLSKGEITIQSQSGVIKKISSGESSLPQGWRVPDNSQLYFSESGAKLYFGTAPAERKRDSSAVKGEWPGVQVWNWKEGTQFTAQVVEKEREKKRTFLAVYDIKSSSLVQLSTPSNERVVTSDKGDGEWALSLSDNKYRLEEMWTGRSKYDVHIINTVSDRSVPVAREVNGNPMISPKGNWVIWYSFPDSSWYAWSVKSMTGQFITTPSLLPVHDEDNDVPDWPSAYGVAGWNEDESALYLYDKYDIWRVDPLSLGKPLRITENGRESGITYRVEKTESTRDFIDEKGDLILSVFDNKTKESGYSKIAPGFKKGPQLLVKGPFSFSGLLKAKNSKDIIYTRENYETSPDVYLTDISFKKEQKITNINPQQNDFLWGRAELVSWTSLDGIKLEGVVYKPADFDPNKKYPLIVNFYEKNSSSLYSYRTPEAHRSTVDYHMYNSHGYVVFNPDIVYRDGYPGESGFNCIMPGISSLVQQGWVEEKAIGAQGHSWGGYQVAYLATRTSIFAAIESGAPVVNMFSAYGGIRWGTGLNRSFQYEHQQSRIGATPWEAHQRYIENSPLFAMDKVTTPILIMHNDQDGHVPWYQGIEYFVALKRLQKPVWLLNYSGEVHWPQKIQNKMDFQIRMLQFFDHYLRGKDAPKWMKDGISAIDLDYELGY</sequence>
<dbReference type="GO" id="GO:0004252">
    <property type="term" value="F:serine-type endopeptidase activity"/>
    <property type="evidence" value="ECO:0007669"/>
    <property type="project" value="TreeGrafter"/>
</dbReference>
<accession>A0A644V2T3</accession>
<gene>
    <name evidence="3" type="ORF">SDC9_31610</name>
</gene>
<name>A0A644V2T3_9ZZZZ</name>
<proteinExistence type="predicted"/>
<comment type="caution">
    <text evidence="3">The sequence shown here is derived from an EMBL/GenBank/DDBJ whole genome shotgun (WGS) entry which is preliminary data.</text>
</comment>
<dbReference type="InterPro" id="IPR029058">
    <property type="entry name" value="AB_hydrolase_fold"/>
</dbReference>
<keyword evidence="1" id="KW-0378">Hydrolase</keyword>
<dbReference type="PANTHER" id="PTHR42776">
    <property type="entry name" value="SERINE PEPTIDASE S9 FAMILY MEMBER"/>
    <property type="match status" value="1"/>
</dbReference>
<dbReference type="SUPFAM" id="SSF82171">
    <property type="entry name" value="DPP6 N-terminal domain-like"/>
    <property type="match status" value="1"/>
</dbReference>
<evidence type="ECO:0000313" key="3">
    <source>
        <dbReference type="EMBL" id="MPL85638.1"/>
    </source>
</evidence>
<protein>
    <recommendedName>
        <fullName evidence="2">Peptidase S9 prolyl oligopeptidase catalytic domain-containing protein</fullName>
    </recommendedName>
</protein>
<dbReference type="Gene3D" id="3.40.50.1820">
    <property type="entry name" value="alpha/beta hydrolase"/>
    <property type="match status" value="1"/>
</dbReference>
<dbReference type="EMBL" id="VSSQ01000208">
    <property type="protein sequence ID" value="MPL85638.1"/>
    <property type="molecule type" value="Genomic_DNA"/>
</dbReference>
<dbReference type="SUPFAM" id="SSF53474">
    <property type="entry name" value="alpha/beta-Hydrolases"/>
    <property type="match status" value="1"/>
</dbReference>